<accession>A0ABV7US76</accession>
<keyword evidence="3" id="KW-0472">Membrane</keyword>
<feature type="transmembrane region" description="Helical" evidence="3">
    <location>
        <begin position="395"/>
        <end position="416"/>
    </location>
</feature>
<name>A0ABV7US76_9GAMM</name>
<organism evidence="4 5">
    <name type="scientific">Luteimonas notoginsengisoli</name>
    <dbReference type="NCBI Taxonomy" id="1578200"/>
    <lineage>
        <taxon>Bacteria</taxon>
        <taxon>Pseudomonadati</taxon>
        <taxon>Pseudomonadota</taxon>
        <taxon>Gammaproteobacteria</taxon>
        <taxon>Lysobacterales</taxon>
        <taxon>Lysobacteraceae</taxon>
        <taxon>Luteimonas</taxon>
    </lineage>
</organism>
<feature type="transmembrane region" description="Helical" evidence="3">
    <location>
        <begin position="316"/>
        <end position="334"/>
    </location>
</feature>
<dbReference type="RefSeq" id="WP_386707642.1">
    <property type="nucleotide sequence ID" value="NZ_JBHRYF010000002.1"/>
</dbReference>
<evidence type="ECO:0000313" key="5">
    <source>
        <dbReference type="Proteomes" id="UP001595724"/>
    </source>
</evidence>
<dbReference type="SUPFAM" id="SSF48452">
    <property type="entry name" value="TPR-like"/>
    <property type="match status" value="1"/>
</dbReference>
<feature type="transmembrane region" description="Helical" evidence="3">
    <location>
        <begin position="340"/>
        <end position="361"/>
    </location>
</feature>
<evidence type="ECO:0008006" key="6">
    <source>
        <dbReference type="Google" id="ProtNLM"/>
    </source>
</evidence>
<feature type="transmembrane region" description="Helical" evidence="3">
    <location>
        <begin position="373"/>
        <end position="389"/>
    </location>
</feature>
<dbReference type="EMBL" id="JBHRYF010000002">
    <property type="protein sequence ID" value="MFC3659651.1"/>
    <property type="molecule type" value="Genomic_DNA"/>
</dbReference>
<proteinExistence type="predicted"/>
<feature type="transmembrane region" description="Helical" evidence="3">
    <location>
        <begin position="104"/>
        <end position="122"/>
    </location>
</feature>
<dbReference type="Gene3D" id="1.25.40.10">
    <property type="entry name" value="Tetratricopeptide repeat domain"/>
    <property type="match status" value="1"/>
</dbReference>
<protein>
    <recommendedName>
        <fullName evidence="6">Tetratricopeptide repeat protein</fullName>
    </recommendedName>
</protein>
<keyword evidence="1" id="KW-0677">Repeat</keyword>
<sequence length="633" mass="69861">MSSQQAAQMSHARNRFLLIGLMISLIAGLAFTPGLPGGFVFDDVPNIENNAAIRMERLDGTSLYTAIATPQMSGNMRTLPTLSFALDYWRAGGADPATFRTTNILIHAITTLVLAWFFRALLLTAGVPPGRTQWTAAALALAWALHPLQVSSVLYAVQRLQTMGTLFLVLALLAYLKARNAQEARQPTRTWWMLTAFLWVLAMSCKEDTVLLPAYTLALELTVLGFRSADADGPRRLRRGYAIATLAGMAAYLFLVAPYFWSTDGYGGEREFSTLERLLTQPRVLCLYLWQILVPLPGHMPFYYDWLQPSRGLLQPWTTLPAIAALLALLATAWRLRMRWPLFSLGVLLFFAAHFITSNVVGVELAFEHRNHFALIGAVLAVGSLLFHLCDKLRLPHSALVAGPVVVLAGLALATASRAHDWRSNLTQAQASTQSAPGSGRAWVSLCAEYLKAGGGPIPDNPNLDKAIAACERGATSAPDMLNSTAMLVALKSLRGDLSAQDWNLFQQRLRTTFMTRDNRRAVQVLMHYSRKGVKLDQQQLLTAISTLTRRIEQTPFQLSSYGYFIMNDMGQPDLALPYFTTAIQAIPADDPFRRQLGRELRQIGRPDLANRIEQADRSKLGGTSVTPNTTSD</sequence>
<evidence type="ECO:0000313" key="4">
    <source>
        <dbReference type="EMBL" id="MFC3659651.1"/>
    </source>
</evidence>
<keyword evidence="2" id="KW-0802">TPR repeat</keyword>
<feature type="transmembrane region" description="Helical" evidence="3">
    <location>
        <begin position="241"/>
        <end position="261"/>
    </location>
</feature>
<dbReference type="Proteomes" id="UP001595724">
    <property type="component" value="Unassembled WGS sequence"/>
</dbReference>
<keyword evidence="3" id="KW-0812">Transmembrane</keyword>
<keyword evidence="3" id="KW-1133">Transmembrane helix</keyword>
<evidence type="ECO:0000256" key="1">
    <source>
        <dbReference type="ARBA" id="ARBA00022737"/>
    </source>
</evidence>
<reference evidence="5" key="1">
    <citation type="journal article" date="2019" name="Int. J. Syst. Evol. Microbiol.">
        <title>The Global Catalogue of Microorganisms (GCM) 10K type strain sequencing project: providing services to taxonomists for standard genome sequencing and annotation.</title>
        <authorList>
            <consortium name="The Broad Institute Genomics Platform"/>
            <consortium name="The Broad Institute Genome Sequencing Center for Infectious Disease"/>
            <person name="Wu L."/>
            <person name="Ma J."/>
        </authorList>
    </citation>
    <scope>NUCLEOTIDE SEQUENCE [LARGE SCALE GENOMIC DNA]</scope>
    <source>
        <strain evidence="5">KCTC 42211</strain>
    </source>
</reference>
<evidence type="ECO:0000256" key="3">
    <source>
        <dbReference type="SAM" id="Phobius"/>
    </source>
</evidence>
<dbReference type="InterPro" id="IPR011990">
    <property type="entry name" value="TPR-like_helical_dom_sf"/>
</dbReference>
<dbReference type="PANTHER" id="PTHR44227:SF3">
    <property type="entry name" value="PROTEIN O-MANNOSYL-TRANSFERASE TMTC4"/>
    <property type="match status" value="1"/>
</dbReference>
<gene>
    <name evidence="4" type="ORF">ACFOM9_06095</name>
</gene>
<feature type="transmembrane region" description="Helical" evidence="3">
    <location>
        <begin position="160"/>
        <end position="176"/>
    </location>
</feature>
<feature type="transmembrane region" description="Helical" evidence="3">
    <location>
        <begin position="16"/>
        <end position="35"/>
    </location>
</feature>
<evidence type="ECO:0000256" key="2">
    <source>
        <dbReference type="ARBA" id="ARBA00022803"/>
    </source>
</evidence>
<comment type="caution">
    <text evidence="4">The sequence shown here is derived from an EMBL/GenBank/DDBJ whole genome shotgun (WGS) entry which is preliminary data.</text>
</comment>
<dbReference type="InterPro" id="IPR052346">
    <property type="entry name" value="O-mannosyl-transferase_TMTC"/>
</dbReference>
<feature type="transmembrane region" description="Helical" evidence="3">
    <location>
        <begin position="134"/>
        <end position="154"/>
    </location>
</feature>
<dbReference type="PANTHER" id="PTHR44227">
    <property type="match status" value="1"/>
</dbReference>
<keyword evidence="5" id="KW-1185">Reference proteome</keyword>